<protein>
    <submittedName>
        <fullName evidence="2">Fimbrillin family protein</fullName>
    </submittedName>
</protein>
<feature type="signal peptide" evidence="1">
    <location>
        <begin position="1"/>
        <end position="20"/>
    </location>
</feature>
<sequence length="799" mass="89886">MTRIYKTIFVLACLILAAMACRKDPDPRKEDHGFQLNAMDLQMDGSRQPGAKSFENGIKYAMFIVETPQTSGQRDWSDPILHGQGEENNGYIRLPKNVSYEDRTFDFYGLTLGSTDPIYPSEAIEYTPDNASSPIYYLKATPRESANGKGTYYDLPDLRRGELLNRNADNSEYILSLPFKHSLAMLRLEVVRQDEGELNETSILSVKLHNAYSAGRLNVENNTFDFTGETPVSEGILLYEGAENDFIPLEGDSLSEALIFPYVPANHGNTPLSLEIETNRSTIGTNGTEVCNIVIPSTEGNAPNPLEIKSNVIYTIRINVTTDEVRVLTIVPSYYEWLDTEVAEFEMGIPVNFNGVLWSDRNLGATNPNPLESADAWDESVGYFYQFGRNIPYFPNEPIYSYDYNYGRYISGVNLNTDLSVALAAGNNRYVYPAVNLDSWNLGSFAPYNITWAPRRSDRDNANNIIWQIGVIPQGNNPLLGYYSYYDDNRTPGTIPNAAENWADKENHPCPAGWRLPTTNEWRSIMPYSPIAGNFAMRRFTSVGSDGSWSTANTFSEPDFENVFGWSNLPNILLPTGNNSPYQRAEQAYTGGYPYLRREESDDPVNNRNSVYIISFDDRMDPDGTTDYTTYTCTNGARVPTRENGNTTYPNYTYHWGRIYCIKNVGTSEAYRIRWSIQFAGTQAQIAEDPRCVVVIERFPATASDNLTISNFKNYDWTHPVETLYLPICGLVSPVWLEGVLFNIGGEVAYASSEEKNNILSEGCWIKTVGDNMTNMQISASGATQLFGFQVRCVRDTEY</sequence>
<evidence type="ECO:0000313" key="3">
    <source>
        <dbReference type="Proteomes" id="UP000823612"/>
    </source>
</evidence>
<dbReference type="Proteomes" id="UP000823612">
    <property type="component" value="Unassembled WGS sequence"/>
</dbReference>
<reference evidence="2" key="1">
    <citation type="submission" date="2020-10" db="EMBL/GenBank/DDBJ databases">
        <authorList>
            <person name="Gilroy R."/>
        </authorList>
    </citation>
    <scope>NUCLEOTIDE SEQUENCE</scope>
    <source>
        <strain evidence="2">2889</strain>
    </source>
</reference>
<reference evidence="2" key="2">
    <citation type="journal article" date="2021" name="PeerJ">
        <title>Extensive microbial diversity within the chicken gut microbiome revealed by metagenomics and culture.</title>
        <authorList>
            <person name="Gilroy R."/>
            <person name="Ravi A."/>
            <person name="Getino M."/>
            <person name="Pursley I."/>
            <person name="Horton D.L."/>
            <person name="Alikhan N.F."/>
            <person name="Baker D."/>
            <person name="Gharbi K."/>
            <person name="Hall N."/>
            <person name="Watson M."/>
            <person name="Adriaenssens E.M."/>
            <person name="Foster-Nyarko E."/>
            <person name="Jarju S."/>
            <person name="Secka A."/>
            <person name="Antonio M."/>
            <person name="Oren A."/>
            <person name="Chaudhuri R.R."/>
            <person name="La Ragione R."/>
            <person name="Hildebrand F."/>
            <person name="Pallen M.J."/>
        </authorList>
    </citation>
    <scope>NUCLEOTIDE SEQUENCE</scope>
    <source>
        <strain evidence="2">2889</strain>
    </source>
</reference>
<organism evidence="2 3">
    <name type="scientific">Candidatus Pullibacteroides excrementavium</name>
    <dbReference type="NCBI Taxonomy" id="2840905"/>
    <lineage>
        <taxon>Bacteria</taxon>
        <taxon>Pseudomonadati</taxon>
        <taxon>Bacteroidota</taxon>
        <taxon>Bacteroidia</taxon>
        <taxon>Bacteroidales</taxon>
        <taxon>Candidatus Pullibacteroides</taxon>
    </lineage>
</organism>
<accession>A0A9D9DUD2</accession>
<proteinExistence type="predicted"/>
<gene>
    <name evidence="2" type="ORF">IAB08_03155</name>
</gene>
<feature type="chain" id="PRO_5038366469" evidence="1">
    <location>
        <begin position="21"/>
        <end position="799"/>
    </location>
</feature>
<dbReference type="PROSITE" id="PS51257">
    <property type="entry name" value="PROKAR_LIPOPROTEIN"/>
    <property type="match status" value="1"/>
</dbReference>
<evidence type="ECO:0000313" key="2">
    <source>
        <dbReference type="EMBL" id="MBO8432280.1"/>
    </source>
</evidence>
<evidence type="ECO:0000256" key="1">
    <source>
        <dbReference type="SAM" id="SignalP"/>
    </source>
</evidence>
<keyword evidence="1" id="KW-0732">Signal</keyword>
<dbReference type="AlphaFoldDB" id="A0A9D9DUD2"/>
<name>A0A9D9DUD2_9BACT</name>
<comment type="caution">
    <text evidence="2">The sequence shown here is derived from an EMBL/GenBank/DDBJ whole genome shotgun (WGS) entry which is preliminary data.</text>
</comment>
<dbReference type="EMBL" id="JADIMZ010000041">
    <property type="protein sequence ID" value="MBO8432280.1"/>
    <property type="molecule type" value="Genomic_DNA"/>
</dbReference>